<comment type="similarity">
    <text evidence="1 6">Belongs to the SecB family.</text>
</comment>
<comment type="subunit">
    <text evidence="6">Homotetramer, a dimer of dimers. One homotetramer interacts with 1 SecA dimer.</text>
</comment>
<dbReference type="OrthoDB" id="9795145at2"/>
<protein>
    <recommendedName>
        <fullName evidence="6">Protein-export protein SecB</fullName>
    </recommendedName>
</protein>
<reference evidence="7 10" key="1">
    <citation type="submission" date="2015-11" db="EMBL/GenBank/DDBJ databases">
        <title>Expanding the genomic diversity of Burkholderia species for the development of highly accurate diagnostics.</title>
        <authorList>
            <person name="Sahl J."/>
            <person name="Keim P."/>
            <person name="Wagner D."/>
        </authorList>
    </citation>
    <scope>NUCLEOTIDE SEQUENCE [LARGE SCALE GENOMIC DNA]</scope>
    <source>
        <strain evidence="7 10">MSMB368WGS</strain>
    </source>
</reference>
<evidence type="ECO:0000313" key="9">
    <source>
        <dbReference type="EMBL" id="VWC34462.1"/>
    </source>
</evidence>
<accession>A0A132E6W3</accession>
<dbReference type="Proteomes" id="UP000062912">
    <property type="component" value="Unassembled WGS sequence"/>
</dbReference>
<dbReference type="EMBL" id="LPJR01000093">
    <property type="protein sequence ID" value="KWF17747.1"/>
    <property type="molecule type" value="Genomic_DNA"/>
</dbReference>
<keyword evidence="3 6" id="KW-0653">Protein transport</keyword>
<keyword evidence="4 6" id="KW-0811">Translocation</keyword>
<dbReference type="Gene3D" id="3.10.420.10">
    <property type="entry name" value="SecB-like"/>
    <property type="match status" value="1"/>
</dbReference>
<comment type="function">
    <text evidence="6">One of the proteins required for the normal export of preproteins out of the cell cytoplasm. It is a molecular chaperone that binds to a subset of precursor proteins, maintaining them in a translocation-competent state. It also specifically binds to its receptor SecA.</text>
</comment>
<dbReference type="HAMAP" id="MF_00821">
    <property type="entry name" value="SecB"/>
    <property type="match status" value="1"/>
</dbReference>
<evidence type="ECO:0000256" key="4">
    <source>
        <dbReference type="ARBA" id="ARBA00023010"/>
    </source>
</evidence>
<reference evidence="8 12" key="2">
    <citation type="submission" date="2019-06" db="EMBL/GenBank/DDBJ databases">
        <title>Evolution of Burkholderia multivorans in the lungs of Cystic Fibrosis patients.</title>
        <authorList>
            <person name="Moreira L.M."/>
        </authorList>
    </citation>
    <scope>NUCLEOTIDE SEQUENCE [LARGE SCALE GENOMIC DNA]</scope>
    <source>
        <strain evidence="8 12">VC13239</strain>
    </source>
</reference>
<dbReference type="PANTHER" id="PTHR36918:SF1">
    <property type="entry name" value="PROTEIN-EXPORT PROTEIN SECB"/>
    <property type="match status" value="1"/>
</dbReference>
<dbReference type="Pfam" id="PF02556">
    <property type="entry name" value="SecB"/>
    <property type="match status" value="1"/>
</dbReference>
<keyword evidence="12" id="KW-1185">Reference proteome</keyword>
<comment type="subcellular location">
    <subcellularLocation>
        <location evidence="6">Cytoplasm</location>
    </subcellularLocation>
</comment>
<dbReference type="AlphaFoldDB" id="A0A132E6W3"/>
<dbReference type="Proteomes" id="UP000494162">
    <property type="component" value="Unassembled WGS sequence"/>
</dbReference>
<dbReference type="EMBL" id="CABVPP010000100">
    <property type="protein sequence ID" value="VWC34462.1"/>
    <property type="molecule type" value="Genomic_DNA"/>
</dbReference>
<evidence type="ECO:0000256" key="1">
    <source>
        <dbReference type="ARBA" id="ARBA00009990"/>
    </source>
</evidence>
<gene>
    <name evidence="6 8" type="primary">secB</name>
    <name evidence="9" type="ORF">BPS26883_06608</name>
    <name evidence="8" type="ORF">FEQ00_02696</name>
    <name evidence="7" type="ORF">WT56_31885</name>
</gene>
<dbReference type="GO" id="GO:0051082">
    <property type="term" value="F:unfolded protein binding"/>
    <property type="evidence" value="ECO:0007669"/>
    <property type="project" value="InterPro"/>
</dbReference>
<dbReference type="GO" id="GO:0051262">
    <property type="term" value="P:protein tetramerization"/>
    <property type="evidence" value="ECO:0007669"/>
    <property type="project" value="InterPro"/>
</dbReference>
<dbReference type="GO" id="GO:0005737">
    <property type="term" value="C:cytoplasm"/>
    <property type="evidence" value="ECO:0007669"/>
    <property type="project" value="UniProtKB-SubCell"/>
</dbReference>
<dbReference type="GO" id="GO:0015031">
    <property type="term" value="P:protein transport"/>
    <property type="evidence" value="ECO:0007669"/>
    <property type="project" value="UniProtKB-UniRule"/>
</dbReference>
<dbReference type="InterPro" id="IPR003708">
    <property type="entry name" value="SecB"/>
</dbReference>
<dbReference type="NCBIfam" id="NF004392">
    <property type="entry name" value="PRK05751.1-3"/>
    <property type="match status" value="1"/>
</dbReference>
<dbReference type="GeneID" id="93173685"/>
<evidence type="ECO:0000256" key="6">
    <source>
        <dbReference type="HAMAP-Rule" id="MF_00821"/>
    </source>
</evidence>
<dbReference type="SUPFAM" id="SSF54611">
    <property type="entry name" value="SecB-like"/>
    <property type="match status" value="1"/>
</dbReference>
<dbReference type="InterPro" id="IPR035958">
    <property type="entry name" value="SecB-like_sf"/>
</dbReference>
<dbReference type="EMBL" id="VJSY01000017">
    <property type="protein sequence ID" value="MDR8754273.1"/>
    <property type="molecule type" value="Genomic_DNA"/>
</dbReference>
<dbReference type="RefSeq" id="WP_059512623.1">
    <property type="nucleotide sequence ID" value="NZ_CABVPP010000100.1"/>
</dbReference>
<evidence type="ECO:0000313" key="12">
    <source>
        <dbReference type="Proteomes" id="UP001248067"/>
    </source>
</evidence>
<reference evidence="9 11" key="3">
    <citation type="submission" date="2019-09" db="EMBL/GenBank/DDBJ databases">
        <authorList>
            <person name="Depoorter E."/>
        </authorList>
    </citation>
    <scope>NUCLEOTIDE SEQUENCE [LARGE SCALE GENOMIC DNA]</scope>
    <source>
        <strain evidence="9">LMG 26883</strain>
    </source>
</reference>
<keyword evidence="5 6" id="KW-0143">Chaperone</keyword>
<dbReference type="PANTHER" id="PTHR36918">
    <property type="match status" value="1"/>
</dbReference>
<name>A0A132E6W3_9BURK</name>
<evidence type="ECO:0000256" key="2">
    <source>
        <dbReference type="ARBA" id="ARBA00022448"/>
    </source>
</evidence>
<keyword evidence="6" id="KW-0963">Cytoplasm</keyword>
<evidence type="ECO:0000313" key="8">
    <source>
        <dbReference type="EMBL" id="MDR8754273.1"/>
    </source>
</evidence>
<evidence type="ECO:0000256" key="3">
    <source>
        <dbReference type="ARBA" id="ARBA00022927"/>
    </source>
</evidence>
<dbReference type="NCBIfam" id="NF004394">
    <property type="entry name" value="PRK05751.1-5"/>
    <property type="match status" value="1"/>
</dbReference>
<evidence type="ECO:0000313" key="11">
    <source>
        <dbReference type="Proteomes" id="UP000494162"/>
    </source>
</evidence>
<evidence type="ECO:0000313" key="7">
    <source>
        <dbReference type="EMBL" id="KWF17747.1"/>
    </source>
</evidence>
<evidence type="ECO:0000313" key="10">
    <source>
        <dbReference type="Proteomes" id="UP000062912"/>
    </source>
</evidence>
<sequence>MSDVENQPFFNIQRVYLKDMSLEQPNSPAIFLEQDMPSVEVEVDVKAERLAESVFEVVVSGTVTAKVKDKVAFLIEAKQAGIFDIRNIPDEQLDPLVGIACPTILFPYLRSNIADAITRAGFPPIHLAEINFQALYEQRLAQLQQQSGAAGAPNGAPNGTTLN</sequence>
<dbReference type="Proteomes" id="UP001248067">
    <property type="component" value="Unassembled WGS sequence"/>
</dbReference>
<dbReference type="NCBIfam" id="TIGR00809">
    <property type="entry name" value="secB"/>
    <property type="match status" value="1"/>
</dbReference>
<proteinExistence type="inferred from homology"/>
<dbReference type="GO" id="GO:0006457">
    <property type="term" value="P:protein folding"/>
    <property type="evidence" value="ECO:0007669"/>
    <property type="project" value="UniProtKB-UniRule"/>
</dbReference>
<dbReference type="PRINTS" id="PR01594">
    <property type="entry name" value="SECBCHAPRONE"/>
</dbReference>
<keyword evidence="2 6" id="KW-0813">Transport</keyword>
<organism evidence="7 10">
    <name type="scientific">Burkholderia pseudomultivorans</name>
    <dbReference type="NCBI Taxonomy" id="1207504"/>
    <lineage>
        <taxon>Bacteria</taxon>
        <taxon>Pseudomonadati</taxon>
        <taxon>Pseudomonadota</taxon>
        <taxon>Betaproteobacteria</taxon>
        <taxon>Burkholderiales</taxon>
        <taxon>Burkholderiaceae</taxon>
        <taxon>Burkholderia</taxon>
        <taxon>Burkholderia cepacia complex</taxon>
    </lineage>
</organism>
<evidence type="ECO:0000256" key="5">
    <source>
        <dbReference type="ARBA" id="ARBA00023186"/>
    </source>
</evidence>